<organism evidence="1 2">
    <name type="scientific">Rickenella mellea</name>
    <dbReference type="NCBI Taxonomy" id="50990"/>
    <lineage>
        <taxon>Eukaryota</taxon>
        <taxon>Fungi</taxon>
        <taxon>Dikarya</taxon>
        <taxon>Basidiomycota</taxon>
        <taxon>Agaricomycotina</taxon>
        <taxon>Agaricomycetes</taxon>
        <taxon>Hymenochaetales</taxon>
        <taxon>Rickenellaceae</taxon>
        <taxon>Rickenella</taxon>
    </lineage>
</organism>
<proteinExistence type="predicted"/>
<reference evidence="1 2" key="1">
    <citation type="submission" date="2018-06" db="EMBL/GenBank/DDBJ databases">
        <title>A transcriptomic atlas of mushroom development highlights an independent origin of complex multicellularity.</title>
        <authorList>
            <consortium name="DOE Joint Genome Institute"/>
            <person name="Krizsan K."/>
            <person name="Almasi E."/>
            <person name="Merenyi Z."/>
            <person name="Sahu N."/>
            <person name="Viragh M."/>
            <person name="Koszo T."/>
            <person name="Mondo S."/>
            <person name="Kiss B."/>
            <person name="Balint B."/>
            <person name="Kues U."/>
            <person name="Barry K."/>
            <person name="Hegedus J.C."/>
            <person name="Henrissat B."/>
            <person name="Johnson J."/>
            <person name="Lipzen A."/>
            <person name="Ohm R."/>
            <person name="Nagy I."/>
            <person name="Pangilinan J."/>
            <person name="Yan J."/>
            <person name="Xiong Y."/>
            <person name="Grigoriev I.V."/>
            <person name="Hibbett D.S."/>
            <person name="Nagy L.G."/>
        </authorList>
    </citation>
    <scope>NUCLEOTIDE SEQUENCE [LARGE SCALE GENOMIC DNA]</scope>
    <source>
        <strain evidence="1 2">SZMC22713</strain>
    </source>
</reference>
<dbReference type="Proteomes" id="UP000294933">
    <property type="component" value="Unassembled WGS sequence"/>
</dbReference>
<dbReference type="Gene3D" id="3.40.50.300">
    <property type="entry name" value="P-loop containing nucleotide triphosphate hydrolases"/>
    <property type="match status" value="1"/>
</dbReference>
<evidence type="ECO:0000313" key="1">
    <source>
        <dbReference type="EMBL" id="TDL17133.1"/>
    </source>
</evidence>
<sequence length="208" mass="23186">MPSAKLWGGLFGPSAGISDEDSVVLVIGPSGSGKSEFINIATRSTKMVVHHGLESGTLQVQSASCPSPLNKRRGVVFVDTPAFDNNWASIAEVERRIRHWLEKNGKRNNTISGILYLHRISDARMTIPPLASLSRLGDLCKGGDIGEKIYLLTTMWNEKNKKVGAQREVEIKQKYWAEMISQGSKVFRFERTHESAWRVVNALLHLEE</sequence>
<dbReference type="EMBL" id="ML170227">
    <property type="protein sequence ID" value="TDL17133.1"/>
    <property type="molecule type" value="Genomic_DNA"/>
</dbReference>
<keyword evidence="2" id="KW-1185">Reference proteome</keyword>
<dbReference type="InterPro" id="IPR027417">
    <property type="entry name" value="P-loop_NTPase"/>
</dbReference>
<name>A0A4Y7PNW0_9AGAM</name>
<protein>
    <submittedName>
        <fullName evidence="1">Uncharacterized protein</fullName>
    </submittedName>
</protein>
<dbReference type="SUPFAM" id="SSF52540">
    <property type="entry name" value="P-loop containing nucleoside triphosphate hydrolases"/>
    <property type="match status" value="1"/>
</dbReference>
<evidence type="ECO:0000313" key="2">
    <source>
        <dbReference type="Proteomes" id="UP000294933"/>
    </source>
</evidence>
<dbReference type="OrthoDB" id="2846732at2759"/>
<dbReference type="AlphaFoldDB" id="A0A4Y7PNW0"/>
<gene>
    <name evidence="1" type="ORF">BD410DRAFT_776447</name>
</gene>
<accession>A0A4Y7PNW0</accession>
<dbReference type="STRING" id="50990.A0A4Y7PNW0"/>
<dbReference type="VEuPathDB" id="FungiDB:BD410DRAFT_776447"/>